<dbReference type="EMBL" id="QURR01000017">
    <property type="protein sequence ID" value="RGE43732.1"/>
    <property type="molecule type" value="Genomic_DNA"/>
</dbReference>
<dbReference type="InterPro" id="IPR000847">
    <property type="entry name" value="LysR_HTH_N"/>
</dbReference>
<dbReference type="GO" id="GO:0043565">
    <property type="term" value="F:sequence-specific DNA binding"/>
    <property type="evidence" value="ECO:0007669"/>
    <property type="project" value="TreeGrafter"/>
</dbReference>
<evidence type="ECO:0000256" key="2">
    <source>
        <dbReference type="ARBA" id="ARBA00023015"/>
    </source>
</evidence>
<dbReference type="SUPFAM" id="SSF53850">
    <property type="entry name" value="Periplasmic binding protein-like II"/>
    <property type="match status" value="1"/>
</dbReference>
<dbReference type="InterPro" id="IPR036390">
    <property type="entry name" value="WH_DNA-bd_sf"/>
</dbReference>
<dbReference type="Gene3D" id="1.10.10.10">
    <property type="entry name" value="Winged helix-like DNA-binding domain superfamily/Winged helix DNA-binding domain"/>
    <property type="match status" value="1"/>
</dbReference>
<keyword evidence="2" id="KW-0805">Transcription regulation</keyword>
<dbReference type="AlphaFoldDB" id="A0A373FJN3"/>
<dbReference type="GO" id="GO:0006351">
    <property type="term" value="P:DNA-templated transcription"/>
    <property type="evidence" value="ECO:0007669"/>
    <property type="project" value="TreeGrafter"/>
</dbReference>
<dbReference type="SUPFAM" id="SSF46785">
    <property type="entry name" value="Winged helix' DNA-binding domain"/>
    <property type="match status" value="1"/>
</dbReference>
<comment type="caution">
    <text evidence="6">The sequence shown here is derived from an EMBL/GenBank/DDBJ whole genome shotgun (WGS) entry which is preliminary data.</text>
</comment>
<evidence type="ECO:0000313" key="6">
    <source>
        <dbReference type="EMBL" id="RGE43732.1"/>
    </source>
</evidence>
<dbReference type="PROSITE" id="PS50931">
    <property type="entry name" value="HTH_LYSR"/>
    <property type="match status" value="1"/>
</dbReference>
<evidence type="ECO:0000256" key="3">
    <source>
        <dbReference type="ARBA" id="ARBA00023125"/>
    </source>
</evidence>
<dbReference type="Proteomes" id="UP000261948">
    <property type="component" value="Unassembled WGS sequence"/>
</dbReference>
<gene>
    <name evidence="6" type="ORF">DZC30_14050</name>
</gene>
<evidence type="ECO:0000256" key="4">
    <source>
        <dbReference type="ARBA" id="ARBA00023163"/>
    </source>
</evidence>
<dbReference type="CDD" id="cd08432">
    <property type="entry name" value="PBP2_GcdR_TrpI_HvrB_AmpR_like"/>
    <property type="match status" value="1"/>
</dbReference>
<keyword evidence="3" id="KW-0238">DNA-binding</keyword>
<comment type="similarity">
    <text evidence="1">Belongs to the LysR transcriptional regulatory family.</text>
</comment>
<sequence length="333" mass="36342">MPHATTSSTPLLRTRSIGAGHLRAFLAVARHLNFRAAADELALTQSAVSRQIQSLEDEVGVPLFLRHSRAVELTGAGAQLLHAVQPALESIDGTVRQIRQTVGRKSVAITTWASFAAMWLIPRLEAFQRSCPDIDIRIDTGDAVVDLDTTDVDLAIRYSRSPDAAAQPLFGEELVIVASPALLKNGPPLRKPADAAQYTLIETGDVHRMPQLEWLSWQRWFAAHDCDQLQPPRWLYFNYAHQIIQAALAGQGLALARLPLVADALAVGDLIQVLPEQRLASPLSYWLLLGPRSGQRPEVQAFCQWLIQEAALTRQSMSSLQGSSSGATQGLTG</sequence>
<organism evidence="6 7">
    <name type="scientific">Comamonas testosteroni</name>
    <name type="common">Pseudomonas testosteroni</name>
    <dbReference type="NCBI Taxonomy" id="285"/>
    <lineage>
        <taxon>Bacteria</taxon>
        <taxon>Pseudomonadati</taxon>
        <taxon>Pseudomonadota</taxon>
        <taxon>Betaproteobacteria</taxon>
        <taxon>Burkholderiales</taxon>
        <taxon>Comamonadaceae</taxon>
        <taxon>Comamonas</taxon>
    </lineage>
</organism>
<proteinExistence type="inferred from homology"/>
<evidence type="ECO:0000256" key="1">
    <source>
        <dbReference type="ARBA" id="ARBA00009437"/>
    </source>
</evidence>
<dbReference type="PRINTS" id="PR00039">
    <property type="entry name" value="HTHLYSR"/>
</dbReference>
<reference evidence="6 7" key="1">
    <citation type="submission" date="2018-08" db="EMBL/GenBank/DDBJ databases">
        <title>Comamonas testosteroni strain SWCO2.</title>
        <authorList>
            <person name="Jiang N."/>
            <person name="Zhang X.Z."/>
        </authorList>
    </citation>
    <scope>NUCLEOTIDE SEQUENCE [LARGE SCALE GENOMIC DNA]</scope>
    <source>
        <strain evidence="6 7">SWCO2</strain>
    </source>
</reference>
<dbReference type="FunFam" id="1.10.10.10:FF:000001">
    <property type="entry name" value="LysR family transcriptional regulator"/>
    <property type="match status" value="1"/>
</dbReference>
<dbReference type="Gene3D" id="3.40.190.10">
    <property type="entry name" value="Periplasmic binding protein-like II"/>
    <property type="match status" value="2"/>
</dbReference>
<keyword evidence="4" id="KW-0804">Transcription</keyword>
<dbReference type="OrthoDB" id="8688993at2"/>
<evidence type="ECO:0000259" key="5">
    <source>
        <dbReference type="PROSITE" id="PS50931"/>
    </source>
</evidence>
<accession>A0A373FJN3</accession>
<dbReference type="InterPro" id="IPR005119">
    <property type="entry name" value="LysR_subst-bd"/>
</dbReference>
<dbReference type="InterPro" id="IPR036388">
    <property type="entry name" value="WH-like_DNA-bd_sf"/>
</dbReference>
<keyword evidence="7" id="KW-1185">Reference proteome</keyword>
<dbReference type="Pfam" id="PF03466">
    <property type="entry name" value="LysR_substrate"/>
    <property type="match status" value="1"/>
</dbReference>
<name>A0A373FJN3_COMTE</name>
<feature type="domain" description="HTH lysR-type" evidence="5">
    <location>
        <begin position="21"/>
        <end position="74"/>
    </location>
</feature>
<dbReference type="PANTHER" id="PTHR30537">
    <property type="entry name" value="HTH-TYPE TRANSCRIPTIONAL REGULATOR"/>
    <property type="match status" value="1"/>
</dbReference>
<protein>
    <submittedName>
        <fullName evidence="6">LysR family transcriptional regulator</fullName>
    </submittedName>
</protein>
<evidence type="ECO:0000313" key="7">
    <source>
        <dbReference type="Proteomes" id="UP000261948"/>
    </source>
</evidence>
<dbReference type="GO" id="GO:0003700">
    <property type="term" value="F:DNA-binding transcription factor activity"/>
    <property type="evidence" value="ECO:0007669"/>
    <property type="project" value="InterPro"/>
</dbReference>
<dbReference type="InterPro" id="IPR058163">
    <property type="entry name" value="LysR-type_TF_proteobact-type"/>
</dbReference>
<dbReference type="PANTHER" id="PTHR30537:SF26">
    <property type="entry name" value="GLYCINE CLEAVAGE SYSTEM TRANSCRIPTIONAL ACTIVATOR"/>
    <property type="match status" value="1"/>
</dbReference>
<dbReference type="Pfam" id="PF00126">
    <property type="entry name" value="HTH_1"/>
    <property type="match status" value="1"/>
</dbReference>